<feature type="transmembrane region" description="Helical" evidence="1">
    <location>
        <begin position="255"/>
        <end position="276"/>
    </location>
</feature>
<organism evidence="2 3">
    <name type="scientific">Camelliibacillus cellulosilyticus</name>
    <dbReference type="NCBI Taxonomy" id="2174486"/>
    <lineage>
        <taxon>Bacteria</taxon>
        <taxon>Bacillati</taxon>
        <taxon>Bacillota</taxon>
        <taxon>Bacilli</taxon>
        <taxon>Bacillales</taxon>
        <taxon>Sporolactobacillaceae</taxon>
        <taxon>Camelliibacillus</taxon>
    </lineage>
</organism>
<reference evidence="3" key="1">
    <citation type="journal article" date="2019" name="Int. J. Syst. Evol. Microbiol.">
        <title>The Global Catalogue of Microorganisms (GCM) 10K type strain sequencing project: providing services to taxonomists for standard genome sequencing and annotation.</title>
        <authorList>
            <consortium name="The Broad Institute Genomics Platform"/>
            <consortium name="The Broad Institute Genome Sequencing Center for Infectious Disease"/>
            <person name="Wu L."/>
            <person name="Ma J."/>
        </authorList>
    </citation>
    <scope>NUCLEOTIDE SEQUENCE [LARGE SCALE GENOMIC DNA]</scope>
    <source>
        <strain evidence="3">CGMCC 1.16306</strain>
    </source>
</reference>
<feature type="transmembrane region" description="Helical" evidence="1">
    <location>
        <begin position="36"/>
        <end position="57"/>
    </location>
</feature>
<keyword evidence="3" id="KW-1185">Reference proteome</keyword>
<comment type="caution">
    <text evidence="2">The sequence shown here is derived from an EMBL/GenBank/DDBJ whole genome shotgun (WGS) entry which is preliminary data.</text>
</comment>
<keyword evidence="1" id="KW-1133">Transmembrane helix</keyword>
<gene>
    <name evidence="2" type="ORF">ACFO4N_04380</name>
</gene>
<feature type="transmembrane region" description="Helical" evidence="1">
    <location>
        <begin position="111"/>
        <end position="128"/>
    </location>
</feature>
<sequence length="402" mass="46280">MLTKVKTLEWWLLTAVEWMMIYALAVLFSGTIGSGLLIAFVIMILTMWATHLFILTFRKKMNLPLSLTVTVGVFVLGACFGLSYIFAIGLALFMCWRAIEAFIGKNENQLWIIYLVTIAALIFDNMGSDPTDIRLIIALFIVQTILVFSLQLTRAFKGVVHQKQRLSISLFLWLGIIFLTVFLLSFTGPYIGRLLVLGIQVIGYGFALIGQYAMFLFRLLIDRQAADEAWERMRAASQQHKQQDMPTHNDPNLSIFWGIASVLFALLLFLVILFIYKRIKERQIERALLSHPRLNGHAHYPGFQQKIDALGKPSRARSPKHPIRARVFHLQRLLKNKRHERHVHETIEDWFDRMPGKSEEKSTITSIYNKVRYGRNAVNTDDRRAFNHAMDLVKTALTKKKN</sequence>
<feature type="transmembrane region" description="Helical" evidence="1">
    <location>
        <begin position="168"/>
        <end position="187"/>
    </location>
</feature>
<name>A0ABV9GIU0_9BACL</name>
<evidence type="ECO:0008006" key="4">
    <source>
        <dbReference type="Google" id="ProtNLM"/>
    </source>
</evidence>
<feature type="transmembrane region" description="Helical" evidence="1">
    <location>
        <begin position="135"/>
        <end position="156"/>
    </location>
</feature>
<keyword evidence="1" id="KW-0812">Transmembrane</keyword>
<feature type="transmembrane region" description="Helical" evidence="1">
    <location>
        <begin position="69"/>
        <end position="99"/>
    </location>
</feature>
<dbReference type="EMBL" id="JBHSFW010000001">
    <property type="protein sequence ID" value="MFC4617966.1"/>
    <property type="molecule type" value="Genomic_DNA"/>
</dbReference>
<protein>
    <recommendedName>
        <fullName evidence="4">DUF4129 domain-containing protein</fullName>
    </recommendedName>
</protein>
<feature type="transmembrane region" description="Helical" evidence="1">
    <location>
        <begin position="194"/>
        <end position="214"/>
    </location>
</feature>
<proteinExistence type="predicted"/>
<evidence type="ECO:0000256" key="1">
    <source>
        <dbReference type="SAM" id="Phobius"/>
    </source>
</evidence>
<evidence type="ECO:0000313" key="2">
    <source>
        <dbReference type="EMBL" id="MFC4617966.1"/>
    </source>
</evidence>
<feature type="transmembrane region" description="Helical" evidence="1">
    <location>
        <begin position="12"/>
        <end position="30"/>
    </location>
</feature>
<dbReference type="RefSeq" id="WP_376844976.1">
    <property type="nucleotide sequence ID" value="NZ_JBHSFW010000001.1"/>
</dbReference>
<keyword evidence="1" id="KW-0472">Membrane</keyword>
<accession>A0ABV9GIU0</accession>
<dbReference type="Proteomes" id="UP001596022">
    <property type="component" value="Unassembled WGS sequence"/>
</dbReference>
<evidence type="ECO:0000313" key="3">
    <source>
        <dbReference type="Proteomes" id="UP001596022"/>
    </source>
</evidence>